<dbReference type="Gene3D" id="3.40.50.300">
    <property type="entry name" value="P-loop containing nucleotide triphosphate hydrolases"/>
    <property type="match status" value="1"/>
</dbReference>
<sequence length="705" mass="78452">MDQTSRRTSSSPWSHQPKTTPAIMQSIDNPSLILTSRDGSLNTSDRHNSSVFNIVPPDVTLTSGCEFQSLKLVPSLDGSRIPHSFLLLDKDEKLQVSSVEEFLQGLHCQDPVTRVKVVSIFGNTGDGKSFTLNHTLFNGEDVFRTSNEQDSCTLGVWAAFDPRLNIICLDTEGLLGSTRHKNQRTRLLLKVLAVSDVVIYRTRAERLHEDMYTFLGSASRAYTHHFQRALQVVGKKGEFGGPLSALGPAVIIFHETRNTCTLNAGRESPEDVIRARFAQYNLEMDAFSSIRYIGIQTLSQLTSFKELRVAITAELENTTVRSPRSPQLVFTTLKVLNDKFSGRMQDQQTSLFPDQYFTCSVVCLACDRRCNGSMGHLNDNQPHGNPYKCRFQHQFGNRMFICKACHVNGKEVIVVPVYYSSNDASWFGLVKYAWSGYVIECPNCGEIYRSRQFLYGNAQPEASAVRSEIHHVWPGSHCSALSTQNSAQRVVDSISYLCDGVVNISSQPTKAFTSLLADQIAPKYWRPNNEIQDCIVCHKPFTGTDTKHHCRACGEGVCEDCSGHNRPVPERGWEEPVKVCDKCYKSGGDASSESSSSLGADDAEVRARKYGETAVNAFSSVIQYVVEYPKGVIKDTVRPTYWVPDQDVKECCVCGVTFSPPRLKHHHCRDCGGGVCSKCSPTARPVPHRGWPNPVRVCNNCANKD</sequence>
<dbReference type="EMBL" id="GEBQ01016066">
    <property type="protein sequence ID" value="JAT23911.1"/>
    <property type="molecule type" value="Transcribed_RNA"/>
</dbReference>
<dbReference type="GO" id="GO:0032266">
    <property type="term" value="F:phosphatidylinositol-3-phosphate binding"/>
    <property type="evidence" value="ECO:0007669"/>
    <property type="project" value="TreeGrafter"/>
</dbReference>
<dbReference type="InterPro" id="IPR042427">
    <property type="entry name" value="ZFYV1"/>
</dbReference>
<organism evidence="7">
    <name type="scientific">Graphocephala atropunctata</name>
    <dbReference type="NCBI Taxonomy" id="36148"/>
    <lineage>
        <taxon>Eukaryota</taxon>
        <taxon>Metazoa</taxon>
        <taxon>Ecdysozoa</taxon>
        <taxon>Arthropoda</taxon>
        <taxon>Hexapoda</taxon>
        <taxon>Insecta</taxon>
        <taxon>Pterygota</taxon>
        <taxon>Neoptera</taxon>
        <taxon>Paraneoptera</taxon>
        <taxon>Hemiptera</taxon>
        <taxon>Auchenorrhyncha</taxon>
        <taxon>Membracoidea</taxon>
        <taxon>Cicadellidae</taxon>
        <taxon>Cicadellinae</taxon>
        <taxon>Cicadellini</taxon>
        <taxon>Graphocephala</taxon>
    </lineage>
</organism>
<gene>
    <name evidence="7" type="ORF">g.5448</name>
</gene>
<dbReference type="CDD" id="cd15734">
    <property type="entry name" value="FYVE_ZFYV1"/>
    <property type="match status" value="2"/>
</dbReference>
<dbReference type="InterPro" id="IPR027417">
    <property type="entry name" value="P-loop_NTPase"/>
</dbReference>
<dbReference type="InterPro" id="IPR017455">
    <property type="entry name" value="Znf_FYVE-rel"/>
</dbReference>
<protein>
    <recommendedName>
        <fullName evidence="6">FYVE-type domain-containing protein</fullName>
    </recommendedName>
</protein>
<evidence type="ECO:0000256" key="2">
    <source>
        <dbReference type="ARBA" id="ARBA00022771"/>
    </source>
</evidence>
<dbReference type="SUPFAM" id="SSF52540">
    <property type="entry name" value="P-loop containing nucleoside triphosphate hydrolases"/>
    <property type="match status" value="1"/>
</dbReference>
<dbReference type="GO" id="GO:0008270">
    <property type="term" value="F:zinc ion binding"/>
    <property type="evidence" value="ECO:0007669"/>
    <property type="project" value="UniProtKB-KW"/>
</dbReference>
<keyword evidence="3" id="KW-0862">Zinc</keyword>
<dbReference type="GO" id="GO:0043325">
    <property type="term" value="F:phosphatidylinositol-3,4-bisphosphate binding"/>
    <property type="evidence" value="ECO:0007669"/>
    <property type="project" value="TreeGrafter"/>
</dbReference>
<dbReference type="AlphaFoldDB" id="A0A1B6LJN3"/>
<dbReference type="GO" id="GO:0005545">
    <property type="term" value="F:1-phosphatidylinositol binding"/>
    <property type="evidence" value="ECO:0007669"/>
    <property type="project" value="TreeGrafter"/>
</dbReference>
<feature type="domain" description="FYVE-type" evidence="6">
    <location>
        <begin position="645"/>
        <end position="705"/>
    </location>
</feature>
<evidence type="ECO:0000313" key="7">
    <source>
        <dbReference type="EMBL" id="JAT23911.1"/>
    </source>
</evidence>
<feature type="domain" description="FYVE-type" evidence="6">
    <location>
        <begin position="528"/>
        <end position="588"/>
    </location>
</feature>
<evidence type="ECO:0000259" key="6">
    <source>
        <dbReference type="PROSITE" id="PS50178"/>
    </source>
</evidence>
<dbReference type="SMART" id="SM00064">
    <property type="entry name" value="FYVE"/>
    <property type="match status" value="2"/>
</dbReference>
<evidence type="ECO:0000256" key="4">
    <source>
        <dbReference type="PROSITE-ProRule" id="PRU00091"/>
    </source>
</evidence>
<proteinExistence type="predicted"/>
<dbReference type="InterPro" id="IPR013083">
    <property type="entry name" value="Znf_RING/FYVE/PHD"/>
</dbReference>
<dbReference type="SUPFAM" id="SSF57903">
    <property type="entry name" value="FYVE/PHD zinc finger"/>
    <property type="match status" value="2"/>
</dbReference>
<dbReference type="GO" id="GO:0140042">
    <property type="term" value="P:lipid droplet formation"/>
    <property type="evidence" value="ECO:0007669"/>
    <property type="project" value="TreeGrafter"/>
</dbReference>
<accession>A0A1B6LJN3</accession>
<dbReference type="InterPro" id="IPR000306">
    <property type="entry name" value="Znf_FYVE"/>
</dbReference>
<dbReference type="PROSITE" id="PS50178">
    <property type="entry name" value="ZF_FYVE"/>
    <property type="match status" value="2"/>
</dbReference>
<name>A0A1B6LJN3_9HEMI</name>
<dbReference type="GO" id="GO:0005547">
    <property type="term" value="F:phosphatidylinositol-3,4,5-trisphosphate binding"/>
    <property type="evidence" value="ECO:0007669"/>
    <property type="project" value="TreeGrafter"/>
</dbReference>
<evidence type="ECO:0000256" key="5">
    <source>
        <dbReference type="SAM" id="MobiDB-lite"/>
    </source>
</evidence>
<dbReference type="Pfam" id="PF01363">
    <property type="entry name" value="FYVE"/>
    <property type="match status" value="2"/>
</dbReference>
<reference evidence="7" key="1">
    <citation type="submission" date="2015-11" db="EMBL/GenBank/DDBJ databases">
        <title>De novo transcriptome assembly of four potential Pierce s Disease insect vectors from Arizona vineyards.</title>
        <authorList>
            <person name="Tassone E.E."/>
        </authorList>
    </citation>
    <scope>NUCLEOTIDE SEQUENCE</scope>
</reference>
<dbReference type="InterPro" id="IPR011011">
    <property type="entry name" value="Znf_FYVE_PHD"/>
</dbReference>
<keyword evidence="2 4" id="KW-0863">Zinc-finger</keyword>
<evidence type="ECO:0000256" key="1">
    <source>
        <dbReference type="ARBA" id="ARBA00022723"/>
    </source>
</evidence>
<dbReference type="Gene3D" id="3.30.40.10">
    <property type="entry name" value="Zinc/RING finger domain, C3HC4 (zinc finger)"/>
    <property type="match status" value="2"/>
</dbReference>
<evidence type="ECO:0000256" key="3">
    <source>
        <dbReference type="ARBA" id="ARBA00022833"/>
    </source>
</evidence>
<dbReference type="GO" id="GO:0005811">
    <property type="term" value="C:lipid droplet"/>
    <property type="evidence" value="ECO:0007669"/>
    <property type="project" value="TreeGrafter"/>
</dbReference>
<dbReference type="PANTHER" id="PTHR46624:SF4">
    <property type="entry name" value="FYVE-TYPE DOMAIN-CONTAINING PROTEIN"/>
    <property type="match status" value="1"/>
</dbReference>
<feature type="region of interest" description="Disordered" evidence="5">
    <location>
        <begin position="1"/>
        <end position="28"/>
    </location>
</feature>
<dbReference type="PANTHER" id="PTHR46624">
    <property type="entry name" value="AGAP002036-PA"/>
    <property type="match status" value="1"/>
</dbReference>
<keyword evidence="1" id="KW-0479">Metal-binding</keyword>